<dbReference type="RefSeq" id="WP_204844349.1">
    <property type="nucleotide sequence ID" value="NZ_JAFBCL010000001.1"/>
</dbReference>
<organism evidence="3 4">
    <name type="scientific">Saccharothrix algeriensis</name>
    <dbReference type="NCBI Taxonomy" id="173560"/>
    <lineage>
        <taxon>Bacteria</taxon>
        <taxon>Bacillati</taxon>
        <taxon>Actinomycetota</taxon>
        <taxon>Actinomycetes</taxon>
        <taxon>Pseudonocardiales</taxon>
        <taxon>Pseudonocardiaceae</taxon>
        <taxon>Saccharothrix</taxon>
    </lineage>
</organism>
<accession>A0A8T8HV24</accession>
<gene>
    <name evidence="3" type="ORF">J7S33_23875</name>
    <name evidence="2" type="ORF">JOE68_004615</name>
</gene>
<evidence type="ECO:0000313" key="5">
    <source>
        <dbReference type="Proteomes" id="UP001195724"/>
    </source>
</evidence>
<reference evidence="2 5" key="1">
    <citation type="submission" date="2021-01" db="EMBL/GenBank/DDBJ databases">
        <title>Sequencing the genomes of 1000 actinobacteria strains.</title>
        <authorList>
            <person name="Klenk H.-P."/>
        </authorList>
    </citation>
    <scope>NUCLEOTIDE SEQUENCE [LARGE SCALE GENOMIC DNA]</scope>
    <source>
        <strain evidence="2 5">DSM 44581</strain>
    </source>
</reference>
<dbReference type="Proteomes" id="UP000671828">
    <property type="component" value="Chromosome"/>
</dbReference>
<name>A0A8T8HV24_9PSEU</name>
<evidence type="ECO:0000256" key="1">
    <source>
        <dbReference type="SAM" id="SignalP"/>
    </source>
</evidence>
<dbReference type="PROSITE" id="PS51257">
    <property type="entry name" value="PROKAR_LIPOPROTEIN"/>
    <property type="match status" value="1"/>
</dbReference>
<evidence type="ECO:0000313" key="4">
    <source>
        <dbReference type="Proteomes" id="UP000671828"/>
    </source>
</evidence>
<evidence type="ECO:0000313" key="3">
    <source>
        <dbReference type="EMBL" id="QTR02209.1"/>
    </source>
</evidence>
<keyword evidence="1" id="KW-0732">Signal</keyword>
<reference evidence="3" key="2">
    <citation type="submission" date="2021-04" db="EMBL/GenBank/DDBJ databases">
        <title>Saccharothrix algeriensis WGS.</title>
        <authorList>
            <person name="Stuskova K."/>
            <person name="Hakalova E."/>
            <person name="Tebbal A.B."/>
            <person name="Eichmeier A."/>
        </authorList>
    </citation>
    <scope>NUCLEOTIDE SEQUENCE</scope>
    <source>
        <strain evidence="3">NRRL B-24137</strain>
    </source>
</reference>
<feature type="signal peptide" evidence="1">
    <location>
        <begin position="1"/>
        <end position="22"/>
    </location>
</feature>
<protein>
    <recommendedName>
        <fullName evidence="6">DUF3558 domain-containing protein</fullName>
    </recommendedName>
</protein>
<keyword evidence="5" id="KW-1185">Reference proteome</keyword>
<dbReference type="EMBL" id="JAFBCL010000001">
    <property type="protein sequence ID" value="MBM7813750.1"/>
    <property type="molecule type" value="Genomic_DNA"/>
</dbReference>
<proteinExistence type="predicted"/>
<dbReference type="Proteomes" id="UP001195724">
    <property type="component" value="Unassembled WGS sequence"/>
</dbReference>
<feature type="chain" id="PRO_5035897619" description="DUF3558 domain-containing protein" evidence="1">
    <location>
        <begin position="23"/>
        <end position="208"/>
    </location>
</feature>
<evidence type="ECO:0000313" key="2">
    <source>
        <dbReference type="EMBL" id="MBM7813750.1"/>
    </source>
</evidence>
<sequence>MGARFGLGTTAAAAVAALVACAAQEPAAPPAPPPQIPTIAAPTSASRAAVMTDRELPDDCELIVPVEVVNQRIGREMAGELKQITGIPEPSLGRTAKVDCYYDVGEHQEITSAPLIIGLATYADPPTATERVRDSVQAEREAGGAVTEVDVGPQKGFLISTGDQRLLVGSLGKTTFVTRARAGFVPEEHVRPVLSDLAARSMTPTEGI</sequence>
<dbReference type="AlphaFoldDB" id="A0A8T8HV24"/>
<evidence type="ECO:0008006" key="6">
    <source>
        <dbReference type="Google" id="ProtNLM"/>
    </source>
</evidence>
<dbReference type="EMBL" id="CP072788">
    <property type="protein sequence ID" value="QTR02209.1"/>
    <property type="molecule type" value="Genomic_DNA"/>
</dbReference>